<evidence type="ECO:0000256" key="3">
    <source>
        <dbReference type="ARBA" id="ARBA00017363"/>
    </source>
</evidence>
<evidence type="ECO:0000256" key="8">
    <source>
        <dbReference type="ARBA" id="ARBA00076306"/>
    </source>
</evidence>
<dbReference type="InterPro" id="IPR037813">
    <property type="entry name" value="TAF2"/>
</dbReference>
<dbReference type="Gene3D" id="2.60.40.1730">
    <property type="entry name" value="tricorn interacting facor f3 domain"/>
    <property type="match status" value="1"/>
</dbReference>
<gene>
    <name evidence="12" type="ORF">CCHL11_06922</name>
</gene>
<dbReference type="EMBL" id="MPGH01000242">
    <property type="protein sequence ID" value="OLN81760.1"/>
    <property type="molecule type" value="Genomic_DNA"/>
</dbReference>
<dbReference type="GO" id="GO:0005669">
    <property type="term" value="C:transcription factor TFIID complex"/>
    <property type="evidence" value="ECO:0007669"/>
    <property type="project" value="InterPro"/>
</dbReference>
<sequence length="1621" mass="180827">MNPLEAPPAAPAVEEIIPSDTEDDLPPLEDQPPYPYWVIRQDVELEINFRDKRIDGKSHITVAVVSGAQVDELAIDARQCEIDINNITVDVLKDQQSIRGPRKCSATYSDPYELLDYPKFYNWNASHHDLRKIRMRPLMHTRQSDVPAENRETVGCTPVDGALRVNLRDLKKIKEEPGAGVPKRPTLKIRVSSLAPTSAEPPENESTGPREYKVTIPFKTTLVRDGIQFVGVDAGDLRYPHAYTRHSIEPGTASCIFPCIDDHGQLSTWSMAIKCPRTLGDALWQPLATQQRANSNGNGHRDRAQSDNSKSDRDFALTEEDKLLEMTVVCSGYLADEIVDPEDERKKIMTFDIDKRVSVQKIGFAVGPFEHVDLVSDFRTEELDEKLGTSALKIHGYCLPGRATEVQTTCAALAAAADFFTLTFARYPFDGYKMCFVDDMIGDAVALQGLSFISNRLLYPEDIIDPEIDVTRELVYNLASQWSGVNLFPNTRRDIWVVVGIAYYMTDLFLKKLCGNNDYRFRMKKMSDELVTVDIKRPSLHELGHVLHIGDFEMKFMALKAPLVLFILDKRLMKAPAQTNLTRIISRILYKANIGEKQSDWIINTESFQRVCEKNARNKLEAFWNQWVYGSGCPRFDVYQRFNKKRLCVEMTIRQVQDRALTEAQVLKKAEFLRAMKERAHNVKTDASIGLFTGPMTIRIHEADGTPYEHIVEIREDAAKVAKFEIPYNTKYKRLKRKRRATEKLSAQSAADPDNNDETLLYCLGDVLTNPEDMRKWEFAEWEPDIEKAMDQESYEWIRMDADFEWACEMKTNLQPYMYVSQLQQDRDVVAQQDSMLYLKKSPPHPLVSTILTRTLVDRRYFHGIRTMAADMLYQHAVDKVYMVGMTHLLKAFTEMFCYSDTEIPRPNDFSDKKQYIVQNALPMSIARIRDTNGRCPERARRFLLSLVQFNNNATNPYSDHFYVAHLLEALAASMIPDKRDSDDMMELDMSAEEKSFLGEAMSEIERYRRMDEWANSYQNIWTTTALDCKRKLMKAGVIPKSGVDFVQYLQDETCDLVRIKAFEALVDLGFMMELPVFRLILSVMSTDKSPFVRDRLLKVFCTGLASLAFGEQSRSKPPPAMADSGELTIVDNTEAETQERRKQFERKQDIDVALKALKVEVDEQYSTHAAALERTFWKAMDSKLLGRAEKITLIEICGTLFDAADRWTITLQLPKRWRVTRPVKTQPGRLTVNFASYYRTAMPEKVKEPEPPAARPPEPKRLIVSMKSGANKFSKPTPPAARPLSTTPRPSPGPSPSPAAVPSPVPSTATSPVPREADSIVAQSVAKANTPKPTIVKPSAPKSSSLASKLSSGPSKPSSSTPKPGTSAPKPSSSTPKPGVSTPKPSGSSASTKLSFSKPSSANSGPPKPAITKPSITTKTTMSKPGVAKPAVSSGSSSASSQQNGRSTPQGTPDPTSIKSQKRPRPDKDDPSPVLKKAKLNIRPDGTVVKKRRMFRFRHPNLRSILRRAGVVSQMPPPRDSSQLKARKPPASPLSFRASPVGSSAASPAAAPSESIMAKPARKPLPGGPSSGTAGSPPPPPAAAAPPKAPSQASPPPPEGQPAPKKVKLVIKKPSSSLPK</sequence>
<evidence type="ECO:0000256" key="9">
    <source>
        <dbReference type="SAM" id="MobiDB-lite"/>
    </source>
</evidence>
<dbReference type="FunFam" id="1.10.390.10:FF:000011">
    <property type="entry name" value="Transcription initiation factor TFIID subunit"/>
    <property type="match status" value="1"/>
</dbReference>
<dbReference type="PANTHER" id="PTHR15137:SF9">
    <property type="entry name" value="TRANSCRIPTION INITIATION FACTOR TFIID SUBUNIT 2"/>
    <property type="match status" value="1"/>
</dbReference>
<keyword evidence="5" id="KW-0804">Transcription</keyword>
<keyword evidence="12" id="KW-0396">Initiation factor</keyword>
<evidence type="ECO:0000256" key="1">
    <source>
        <dbReference type="ARBA" id="ARBA00004123"/>
    </source>
</evidence>
<dbReference type="Pfam" id="PF25316">
    <property type="entry name" value="TAF2_3rd"/>
    <property type="match status" value="1"/>
</dbReference>
<dbReference type="GO" id="GO:0006367">
    <property type="term" value="P:transcription initiation at RNA polymerase II promoter"/>
    <property type="evidence" value="ECO:0007669"/>
    <property type="project" value="TreeGrafter"/>
</dbReference>
<accession>A0A1Q8RBK5</accession>
<dbReference type="GO" id="GO:0003743">
    <property type="term" value="F:translation initiation factor activity"/>
    <property type="evidence" value="ECO:0007669"/>
    <property type="project" value="UniProtKB-KW"/>
</dbReference>
<feature type="domain" description="Transcription initiation factor TFIID subunit 2 TPR repeats" evidence="11">
    <location>
        <begin position="817"/>
        <end position="1103"/>
    </location>
</feature>
<feature type="domain" description="Transcription initiation factor TFIID subunit 2 Ig-like" evidence="10">
    <location>
        <begin position="631"/>
        <end position="813"/>
    </location>
</feature>
<evidence type="ECO:0000256" key="2">
    <source>
        <dbReference type="ARBA" id="ARBA00010937"/>
    </source>
</evidence>
<comment type="subcellular location">
    <subcellularLocation>
        <location evidence="1">Nucleus</location>
    </subcellularLocation>
</comment>
<feature type="compositionally biased region" description="Polar residues" evidence="9">
    <location>
        <begin position="1415"/>
        <end position="1424"/>
    </location>
</feature>
<organism evidence="12 13">
    <name type="scientific">Colletotrichum chlorophyti</name>
    <dbReference type="NCBI Taxonomy" id="708187"/>
    <lineage>
        <taxon>Eukaryota</taxon>
        <taxon>Fungi</taxon>
        <taxon>Dikarya</taxon>
        <taxon>Ascomycota</taxon>
        <taxon>Pezizomycotina</taxon>
        <taxon>Sordariomycetes</taxon>
        <taxon>Hypocreomycetidae</taxon>
        <taxon>Glomerellales</taxon>
        <taxon>Glomerellaceae</taxon>
        <taxon>Colletotrichum</taxon>
    </lineage>
</organism>
<protein>
    <recommendedName>
        <fullName evidence="3">Transcription initiation factor TFIID subunit 2</fullName>
    </recommendedName>
    <alternativeName>
        <fullName evidence="8">TBP-associated factor 2</fullName>
    </alternativeName>
</protein>
<comment type="similarity">
    <text evidence="2">Belongs to the TAF2 family.</text>
</comment>
<feature type="compositionally biased region" description="Pro residues" evidence="9">
    <location>
        <begin position="1290"/>
        <end position="1306"/>
    </location>
</feature>
<reference evidence="12 13" key="1">
    <citation type="submission" date="2016-11" db="EMBL/GenBank/DDBJ databases">
        <title>Draft Genome Assembly of Colletotrichum chlorophyti a pathogen of herbaceous plants.</title>
        <authorList>
            <person name="Gan P."/>
            <person name="Narusaka M."/>
            <person name="Tsushima A."/>
            <person name="Narusaka Y."/>
            <person name="Takano Y."/>
            <person name="Shirasu K."/>
        </authorList>
    </citation>
    <scope>NUCLEOTIDE SEQUENCE [LARGE SCALE GENOMIC DNA]</scope>
    <source>
        <strain evidence="12 13">NTL11</strain>
    </source>
</reference>
<keyword evidence="13" id="KW-1185">Reference proteome</keyword>
<keyword evidence="6" id="KW-0539">Nucleus</keyword>
<dbReference type="STRING" id="708187.A0A1Q8RBK5"/>
<proteinExistence type="inferred from homology"/>
<dbReference type="Pfam" id="PF25577">
    <property type="entry name" value="TPR_TAF2_C"/>
    <property type="match status" value="1"/>
</dbReference>
<evidence type="ECO:0000313" key="12">
    <source>
        <dbReference type="EMBL" id="OLN81760.1"/>
    </source>
</evidence>
<feature type="compositionally biased region" description="Basic residues" evidence="9">
    <location>
        <begin position="1490"/>
        <end position="1502"/>
    </location>
</feature>
<dbReference type="PANTHER" id="PTHR15137">
    <property type="entry name" value="TRANSCRIPTION INITIATION FACTOR TFIID"/>
    <property type="match status" value="1"/>
</dbReference>
<keyword evidence="4" id="KW-0805">Transcription regulation</keyword>
<evidence type="ECO:0000259" key="11">
    <source>
        <dbReference type="Pfam" id="PF25577"/>
    </source>
</evidence>
<dbReference type="InterPro" id="IPR057991">
    <property type="entry name" value="TPR_TAF2_C"/>
</dbReference>
<comment type="caution">
    <text evidence="12">The sequence shown here is derived from an EMBL/GenBank/DDBJ whole genome shotgun (WGS) entry which is preliminary data.</text>
</comment>
<feature type="region of interest" description="Disordered" evidence="9">
    <location>
        <begin position="1"/>
        <end position="31"/>
    </location>
</feature>
<dbReference type="GO" id="GO:0000976">
    <property type="term" value="F:transcription cis-regulatory region binding"/>
    <property type="evidence" value="ECO:0007669"/>
    <property type="project" value="TreeGrafter"/>
</dbReference>
<dbReference type="InterPro" id="IPR027268">
    <property type="entry name" value="Peptidase_M4/M1_CTD_sf"/>
</dbReference>
<evidence type="ECO:0000259" key="10">
    <source>
        <dbReference type="Pfam" id="PF25316"/>
    </source>
</evidence>
<dbReference type="Proteomes" id="UP000186583">
    <property type="component" value="Unassembled WGS sequence"/>
</dbReference>
<feature type="compositionally biased region" description="Basic and acidic residues" evidence="9">
    <location>
        <begin position="299"/>
        <end position="313"/>
    </location>
</feature>
<feature type="compositionally biased region" description="Low complexity" evidence="9">
    <location>
        <begin position="1337"/>
        <end position="1390"/>
    </location>
</feature>
<dbReference type="InterPro" id="IPR042097">
    <property type="entry name" value="Aminopeptidase_N-like_N_sf"/>
</dbReference>
<evidence type="ECO:0000256" key="5">
    <source>
        <dbReference type="ARBA" id="ARBA00023163"/>
    </source>
</evidence>
<evidence type="ECO:0000256" key="6">
    <source>
        <dbReference type="ARBA" id="ARBA00023242"/>
    </source>
</evidence>
<feature type="region of interest" description="Disordered" evidence="9">
    <location>
        <begin position="176"/>
        <end position="210"/>
    </location>
</feature>
<comment type="function">
    <text evidence="7">Functions as a component of the DNA-binding general transcription factor complex TFIID. Binding of TFIID to a promoter (with or without TATA element) is the initial step in pre-initiation complex (PIC) formation. TFIID plays a key role in the regulation of gene expression by RNA polymerase II through different activities such as transcription activator interaction, core promoter recognition and selectivity, TFIIA and TFIIB interaction, chromatin modification (histone acetylation by TAF1), facilitation of DNA opening and initiation of transcription.</text>
</comment>
<evidence type="ECO:0000256" key="7">
    <source>
        <dbReference type="ARBA" id="ARBA00025346"/>
    </source>
</evidence>
<dbReference type="SUPFAM" id="SSF55486">
    <property type="entry name" value="Metalloproteases ('zincins'), catalytic domain"/>
    <property type="match status" value="1"/>
</dbReference>
<dbReference type="GO" id="GO:0003682">
    <property type="term" value="F:chromatin binding"/>
    <property type="evidence" value="ECO:0007669"/>
    <property type="project" value="TreeGrafter"/>
</dbReference>
<keyword evidence="12" id="KW-0648">Protein biosynthesis</keyword>
<feature type="region of interest" description="Disordered" evidence="9">
    <location>
        <begin position="1270"/>
        <end position="1621"/>
    </location>
</feature>
<dbReference type="Gene3D" id="1.10.390.10">
    <property type="entry name" value="Neutral Protease Domain 2"/>
    <property type="match status" value="1"/>
</dbReference>
<dbReference type="InterPro" id="IPR057345">
    <property type="entry name" value="Ig-like_TAF2"/>
</dbReference>
<feature type="compositionally biased region" description="Low complexity" evidence="9">
    <location>
        <begin position="1539"/>
        <end position="1556"/>
    </location>
</feature>
<dbReference type="GO" id="GO:0016251">
    <property type="term" value="F:RNA polymerase II general transcription initiation factor activity"/>
    <property type="evidence" value="ECO:0007669"/>
    <property type="project" value="TreeGrafter"/>
</dbReference>
<dbReference type="CDD" id="cd09839">
    <property type="entry name" value="M1_like_TAF2"/>
    <property type="match status" value="1"/>
</dbReference>
<feature type="region of interest" description="Disordered" evidence="9">
    <location>
        <begin position="291"/>
        <end position="313"/>
    </location>
</feature>
<feature type="compositionally biased region" description="Pro residues" evidence="9">
    <location>
        <begin position="1577"/>
        <end position="1602"/>
    </location>
</feature>
<feature type="compositionally biased region" description="Polar residues" evidence="9">
    <location>
        <begin position="1443"/>
        <end position="1460"/>
    </location>
</feature>
<name>A0A1Q8RBK5_9PEZI</name>
<feature type="compositionally biased region" description="Pro residues" evidence="9">
    <location>
        <begin position="1"/>
        <end position="10"/>
    </location>
</feature>
<evidence type="ECO:0000313" key="13">
    <source>
        <dbReference type="Proteomes" id="UP000186583"/>
    </source>
</evidence>
<evidence type="ECO:0000256" key="4">
    <source>
        <dbReference type="ARBA" id="ARBA00023015"/>
    </source>
</evidence>
<feature type="compositionally biased region" description="Polar residues" evidence="9">
    <location>
        <begin position="1391"/>
        <end position="1405"/>
    </location>
</feature>
<dbReference type="OrthoDB" id="308861at2759"/>
<dbReference type="SUPFAM" id="SSF63737">
    <property type="entry name" value="Leukotriene A4 hydrolase N-terminal domain"/>
    <property type="match status" value="1"/>
</dbReference>